<feature type="transmembrane region" description="Helical" evidence="2">
    <location>
        <begin position="64"/>
        <end position="82"/>
    </location>
</feature>
<dbReference type="Proteomes" id="UP000886523">
    <property type="component" value="Unassembled WGS sequence"/>
</dbReference>
<sequence length="335" mass="37401">MSSVYSPTSQTQHETTFVRSAGMVPPPHASDDFEKGESLLAAVDIQRLPPYLVLSNILGFRERFSLLFFIVFGGALVGFVLARTPSFNPNNFGHQLLLGEDFWARRDPWKGLLTAHVVLSFFGGILVIWQFVPAVRRHWIGFHRINGLFGMIVARHAFGGEISDQAGFYCLGILQSFYGVQGIRTIRNTRQHRRWMLRFAALLGVIITLRLIILCANEIVTDIGSYYALWKCDELLFVTHGNLTAYPLCSAAQKAEDNLAHVQVAVHASTREADVNLASARRVNSGMAIWVALVIHMVASEVYIRATEGANRHRLGFILGRPGILPEEHPEPSDH</sequence>
<evidence type="ECO:0000256" key="1">
    <source>
        <dbReference type="SAM" id="MobiDB-lite"/>
    </source>
</evidence>
<accession>A0A9P6ATT3</accession>
<feature type="compositionally biased region" description="Polar residues" evidence="1">
    <location>
        <begin position="1"/>
        <end position="18"/>
    </location>
</feature>
<dbReference type="EMBL" id="MU128993">
    <property type="protein sequence ID" value="KAF9511924.1"/>
    <property type="molecule type" value="Genomic_DNA"/>
</dbReference>
<evidence type="ECO:0000256" key="2">
    <source>
        <dbReference type="SAM" id="Phobius"/>
    </source>
</evidence>
<keyword evidence="2" id="KW-0812">Transmembrane</keyword>
<dbReference type="AlphaFoldDB" id="A0A9P6ATT3"/>
<evidence type="ECO:0008006" key="5">
    <source>
        <dbReference type="Google" id="ProtNLM"/>
    </source>
</evidence>
<gene>
    <name evidence="3" type="ORF">BS47DRAFT_1486555</name>
</gene>
<reference evidence="3" key="1">
    <citation type="journal article" date="2020" name="Nat. Commun.">
        <title>Large-scale genome sequencing of mycorrhizal fungi provides insights into the early evolution of symbiotic traits.</title>
        <authorList>
            <person name="Miyauchi S."/>
            <person name="Kiss E."/>
            <person name="Kuo A."/>
            <person name="Drula E."/>
            <person name="Kohler A."/>
            <person name="Sanchez-Garcia M."/>
            <person name="Morin E."/>
            <person name="Andreopoulos B."/>
            <person name="Barry K.W."/>
            <person name="Bonito G."/>
            <person name="Buee M."/>
            <person name="Carver A."/>
            <person name="Chen C."/>
            <person name="Cichocki N."/>
            <person name="Clum A."/>
            <person name="Culley D."/>
            <person name="Crous P.W."/>
            <person name="Fauchery L."/>
            <person name="Girlanda M."/>
            <person name="Hayes R.D."/>
            <person name="Keri Z."/>
            <person name="LaButti K."/>
            <person name="Lipzen A."/>
            <person name="Lombard V."/>
            <person name="Magnuson J."/>
            <person name="Maillard F."/>
            <person name="Murat C."/>
            <person name="Nolan M."/>
            <person name="Ohm R.A."/>
            <person name="Pangilinan J."/>
            <person name="Pereira M.F."/>
            <person name="Perotto S."/>
            <person name="Peter M."/>
            <person name="Pfister S."/>
            <person name="Riley R."/>
            <person name="Sitrit Y."/>
            <person name="Stielow J.B."/>
            <person name="Szollosi G."/>
            <person name="Zifcakova L."/>
            <person name="Stursova M."/>
            <person name="Spatafora J.W."/>
            <person name="Tedersoo L."/>
            <person name="Vaario L.M."/>
            <person name="Yamada A."/>
            <person name="Yan M."/>
            <person name="Wang P."/>
            <person name="Xu J."/>
            <person name="Bruns T."/>
            <person name="Baldrian P."/>
            <person name="Vilgalys R."/>
            <person name="Dunand C."/>
            <person name="Henrissat B."/>
            <person name="Grigoriev I.V."/>
            <person name="Hibbett D."/>
            <person name="Nagy L.G."/>
            <person name="Martin F.M."/>
        </authorList>
    </citation>
    <scope>NUCLEOTIDE SEQUENCE</scope>
    <source>
        <strain evidence="3">UP504</strain>
    </source>
</reference>
<name>A0A9P6ATT3_9AGAM</name>
<feature type="transmembrane region" description="Helical" evidence="2">
    <location>
        <begin position="287"/>
        <end position="304"/>
    </location>
</feature>
<feature type="region of interest" description="Disordered" evidence="1">
    <location>
        <begin position="1"/>
        <end position="25"/>
    </location>
</feature>
<keyword evidence="2" id="KW-1133">Transmembrane helix</keyword>
<evidence type="ECO:0000313" key="3">
    <source>
        <dbReference type="EMBL" id="KAF9511924.1"/>
    </source>
</evidence>
<proteinExistence type="predicted"/>
<keyword evidence="4" id="KW-1185">Reference proteome</keyword>
<evidence type="ECO:0000313" key="4">
    <source>
        <dbReference type="Proteomes" id="UP000886523"/>
    </source>
</evidence>
<dbReference type="OrthoDB" id="193478at2759"/>
<protein>
    <recommendedName>
        <fullName evidence="5">DUF2306 domain-containing protein</fullName>
    </recommendedName>
</protein>
<feature type="transmembrane region" description="Helical" evidence="2">
    <location>
        <begin position="112"/>
        <end position="132"/>
    </location>
</feature>
<keyword evidence="2" id="KW-0472">Membrane</keyword>
<feature type="transmembrane region" description="Helical" evidence="2">
    <location>
        <begin position="195"/>
        <end position="220"/>
    </location>
</feature>
<comment type="caution">
    <text evidence="3">The sequence shown here is derived from an EMBL/GenBank/DDBJ whole genome shotgun (WGS) entry which is preliminary data.</text>
</comment>
<organism evidence="3 4">
    <name type="scientific">Hydnum rufescens UP504</name>
    <dbReference type="NCBI Taxonomy" id="1448309"/>
    <lineage>
        <taxon>Eukaryota</taxon>
        <taxon>Fungi</taxon>
        <taxon>Dikarya</taxon>
        <taxon>Basidiomycota</taxon>
        <taxon>Agaricomycotina</taxon>
        <taxon>Agaricomycetes</taxon>
        <taxon>Cantharellales</taxon>
        <taxon>Hydnaceae</taxon>
        <taxon>Hydnum</taxon>
    </lineage>
</organism>